<keyword evidence="2" id="KW-1185">Reference proteome</keyword>
<sequence length="201" mass="21970">MFGDGDISCVVRARQEVPRGMDISLLSYVVLTGQPSMSRMTEGAVNPFIGTGGVYEAVRTLDLGEHGHLSTAYRVEPAGEDRLRAVFQVDGEVDVPRLVSIAPTIETWTPVAPGRIDGQFVMVWTGRDGERVRGKTDTSYVLPTEEGIPGQQFREIRINIAATDDELRQTEHIVLFSPALLEQTLHSAPAPIDSLKDIVLA</sequence>
<protein>
    <submittedName>
        <fullName evidence="1">Uncharacterized protein</fullName>
    </submittedName>
</protein>
<reference evidence="1 2" key="1">
    <citation type="submission" date="2018-10" db="EMBL/GenBank/DDBJ databases">
        <title>Sequencing the genomes of 1000 actinobacteria strains.</title>
        <authorList>
            <person name="Klenk H.-P."/>
        </authorList>
    </citation>
    <scope>NUCLEOTIDE SEQUENCE [LARGE SCALE GENOMIC DNA]</scope>
    <source>
        <strain evidence="1 2">DSM 43800</strain>
    </source>
</reference>
<accession>A0A495W682</accession>
<dbReference type="Gene3D" id="2.40.155.10">
    <property type="entry name" value="Green fluorescent protein"/>
    <property type="match status" value="1"/>
</dbReference>
<organism evidence="1 2">
    <name type="scientific">Saccharothrix australiensis</name>
    <dbReference type="NCBI Taxonomy" id="2072"/>
    <lineage>
        <taxon>Bacteria</taxon>
        <taxon>Bacillati</taxon>
        <taxon>Actinomycetota</taxon>
        <taxon>Actinomycetes</taxon>
        <taxon>Pseudonocardiales</taxon>
        <taxon>Pseudonocardiaceae</taxon>
        <taxon>Saccharothrix</taxon>
    </lineage>
</organism>
<gene>
    <name evidence="1" type="ORF">C8E97_3971</name>
</gene>
<name>A0A495W682_9PSEU</name>
<dbReference type="AlphaFoldDB" id="A0A495W682"/>
<dbReference type="SUPFAM" id="SSF54511">
    <property type="entry name" value="GFP-like"/>
    <property type="match status" value="1"/>
</dbReference>
<evidence type="ECO:0000313" key="1">
    <source>
        <dbReference type="EMBL" id="RKT55308.1"/>
    </source>
</evidence>
<dbReference type="EMBL" id="RBXO01000001">
    <property type="protein sequence ID" value="RKT55308.1"/>
    <property type="molecule type" value="Genomic_DNA"/>
</dbReference>
<proteinExistence type="predicted"/>
<evidence type="ECO:0000313" key="2">
    <source>
        <dbReference type="Proteomes" id="UP000282084"/>
    </source>
</evidence>
<dbReference type="InterPro" id="IPR009017">
    <property type="entry name" value="GFP"/>
</dbReference>
<comment type="caution">
    <text evidence="1">The sequence shown here is derived from an EMBL/GenBank/DDBJ whole genome shotgun (WGS) entry which is preliminary data.</text>
</comment>
<dbReference type="Proteomes" id="UP000282084">
    <property type="component" value="Unassembled WGS sequence"/>
</dbReference>